<evidence type="ECO:0000313" key="12">
    <source>
        <dbReference type="Proteomes" id="UP001064489"/>
    </source>
</evidence>
<feature type="transmembrane region" description="Helical" evidence="9">
    <location>
        <begin position="381"/>
        <end position="405"/>
    </location>
</feature>
<evidence type="ECO:0000256" key="2">
    <source>
        <dbReference type="ARBA" id="ARBA00010992"/>
    </source>
</evidence>
<dbReference type="InterPro" id="IPR036259">
    <property type="entry name" value="MFS_trans_sf"/>
</dbReference>
<accession>A0AAD5J2V6</accession>
<dbReference type="GO" id="GO:0016020">
    <property type="term" value="C:membrane"/>
    <property type="evidence" value="ECO:0007669"/>
    <property type="project" value="UniProtKB-SubCell"/>
</dbReference>
<comment type="caution">
    <text evidence="11">The sequence shown here is derived from an EMBL/GenBank/DDBJ whole genome shotgun (WGS) entry which is preliminary data.</text>
</comment>
<evidence type="ECO:0000256" key="4">
    <source>
        <dbReference type="ARBA" id="ARBA00022597"/>
    </source>
</evidence>
<evidence type="ECO:0000256" key="6">
    <source>
        <dbReference type="ARBA" id="ARBA00022989"/>
    </source>
</evidence>
<feature type="transmembrane region" description="Helical" evidence="9">
    <location>
        <begin position="175"/>
        <end position="194"/>
    </location>
</feature>
<evidence type="ECO:0000313" key="11">
    <source>
        <dbReference type="EMBL" id="KAI9180490.1"/>
    </source>
</evidence>
<evidence type="ECO:0000256" key="7">
    <source>
        <dbReference type="ARBA" id="ARBA00023136"/>
    </source>
</evidence>
<dbReference type="InterPro" id="IPR005829">
    <property type="entry name" value="Sugar_transporter_CS"/>
</dbReference>
<evidence type="ECO:0000256" key="5">
    <source>
        <dbReference type="ARBA" id="ARBA00022692"/>
    </source>
</evidence>
<dbReference type="PROSITE" id="PS00216">
    <property type="entry name" value="SUGAR_TRANSPORT_1"/>
    <property type="match status" value="1"/>
</dbReference>
<keyword evidence="5 9" id="KW-0812">Transmembrane</keyword>
<dbReference type="CDD" id="cd17358">
    <property type="entry name" value="MFS_GLUT6_8_Class3_like"/>
    <property type="match status" value="1"/>
</dbReference>
<feature type="transmembrane region" description="Helical" evidence="9">
    <location>
        <begin position="285"/>
        <end position="308"/>
    </location>
</feature>
<dbReference type="AlphaFoldDB" id="A0AAD5J2V6"/>
<protein>
    <recommendedName>
        <fullName evidence="10">Major facilitator superfamily (MFS) profile domain-containing protein</fullName>
    </recommendedName>
</protein>
<feature type="transmembrane region" description="Helical" evidence="9">
    <location>
        <begin position="449"/>
        <end position="467"/>
    </location>
</feature>
<feature type="transmembrane region" description="Helical" evidence="9">
    <location>
        <begin position="200"/>
        <end position="221"/>
    </location>
</feature>
<comment type="subcellular location">
    <subcellularLocation>
        <location evidence="1">Membrane</location>
        <topology evidence="1">Multi-pass membrane protein</topology>
    </subcellularLocation>
</comment>
<evidence type="ECO:0000256" key="9">
    <source>
        <dbReference type="SAM" id="Phobius"/>
    </source>
</evidence>
<feature type="transmembrane region" description="Helical" evidence="9">
    <location>
        <begin position="417"/>
        <end position="437"/>
    </location>
</feature>
<feature type="transmembrane region" description="Helical" evidence="9">
    <location>
        <begin position="320"/>
        <end position="340"/>
    </location>
</feature>
<comment type="similarity">
    <text evidence="2 8">Belongs to the major facilitator superfamily. Sugar transporter (TC 2.A.1.1) family.</text>
</comment>
<feature type="transmembrane region" description="Helical" evidence="9">
    <location>
        <begin position="47"/>
        <end position="70"/>
    </location>
</feature>
<dbReference type="PANTHER" id="PTHR48021">
    <property type="match status" value="1"/>
</dbReference>
<keyword evidence="4" id="KW-0762">Sugar transport</keyword>
<proteinExistence type="inferred from homology"/>
<name>A0AAD5J2V6_ACENE</name>
<gene>
    <name evidence="11" type="ORF">LWI28_005320</name>
</gene>
<feature type="transmembrane region" description="Helical" evidence="9">
    <location>
        <begin position="148"/>
        <end position="168"/>
    </location>
</feature>
<feature type="domain" description="Major facilitator superfamily (MFS) profile" evidence="10">
    <location>
        <begin position="48"/>
        <end position="471"/>
    </location>
</feature>
<evidence type="ECO:0000256" key="3">
    <source>
        <dbReference type="ARBA" id="ARBA00022448"/>
    </source>
</evidence>
<dbReference type="InterPro" id="IPR044775">
    <property type="entry name" value="MFS_ERD6/Tret1-like"/>
</dbReference>
<dbReference type="InterPro" id="IPR020846">
    <property type="entry name" value="MFS_dom"/>
</dbReference>
<feature type="transmembrane region" description="Helical" evidence="9">
    <location>
        <begin position="117"/>
        <end position="136"/>
    </location>
</feature>
<feature type="transmembrane region" description="Helical" evidence="9">
    <location>
        <begin position="90"/>
        <end position="110"/>
    </location>
</feature>
<sequence>MAIKEEDAENNVRDQKIREPLMRQVENNLGDEEEGSGVQTGSKGHSWMVYFTTFVAVCGSYEFGSCAGYSSPTQTAIREDLSLSLAEYSVFGSILTFGAMIGAITSGPIADFIGRKGAMRVSTLFCVAGWLAIYFAKGALPLDIGRLATGYGMGVYSYVVPVFIAEIAPKNLRGALTAVNQLMICCGVSVAFIIGTVLTWRVLALTGLIPCAILFLGLFFIPESPRWLAKKRKEKEFEAALQKLRSKDADISQEATEIQDYIETLERLPKAKVLDLFQRRYLRSVTIGVGLMFFQQFGGINGICFYVSNIFESAGFSSSIGTIVYAILQVVVTGLATIVIDRVGRKPLLFVSATGLVLGCLLTGISFYLKVHELALKVVPALAVTGILLYIGSFSAGMGAVPWVIMSEIFPINIKGVAGSLATLVNWFGAWAVSYTFNFLMTWSSYGTFILYAAINALAILFVAVMVPETKGRALEQIQAAING</sequence>
<dbReference type="InterPro" id="IPR050549">
    <property type="entry name" value="MFS_Trehalose_Transporter"/>
</dbReference>
<evidence type="ECO:0000256" key="1">
    <source>
        <dbReference type="ARBA" id="ARBA00004141"/>
    </source>
</evidence>
<keyword evidence="3 8" id="KW-0813">Transport</keyword>
<organism evidence="11 12">
    <name type="scientific">Acer negundo</name>
    <name type="common">Box elder</name>
    <dbReference type="NCBI Taxonomy" id="4023"/>
    <lineage>
        <taxon>Eukaryota</taxon>
        <taxon>Viridiplantae</taxon>
        <taxon>Streptophyta</taxon>
        <taxon>Embryophyta</taxon>
        <taxon>Tracheophyta</taxon>
        <taxon>Spermatophyta</taxon>
        <taxon>Magnoliopsida</taxon>
        <taxon>eudicotyledons</taxon>
        <taxon>Gunneridae</taxon>
        <taxon>Pentapetalae</taxon>
        <taxon>rosids</taxon>
        <taxon>malvids</taxon>
        <taxon>Sapindales</taxon>
        <taxon>Sapindaceae</taxon>
        <taxon>Hippocastanoideae</taxon>
        <taxon>Acereae</taxon>
        <taxon>Acer</taxon>
    </lineage>
</organism>
<reference evidence="11" key="2">
    <citation type="submission" date="2023-02" db="EMBL/GenBank/DDBJ databases">
        <authorList>
            <person name="Swenson N.G."/>
            <person name="Wegrzyn J.L."/>
            <person name="Mcevoy S.L."/>
        </authorList>
    </citation>
    <scope>NUCLEOTIDE SEQUENCE</scope>
    <source>
        <strain evidence="11">91603</strain>
        <tissue evidence="11">Leaf</tissue>
    </source>
</reference>
<dbReference type="Proteomes" id="UP001064489">
    <property type="component" value="Chromosome 4"/>
</dbReference>
<dbReference type="PRINTS" id="PR00171">
    <property type="entry name" value="SUGRTRNSPORT"/>
</dbReference>
<dbReference type="FunFam" id="1.20.1250.20:FF:000043">
    <property type="entry name" value="sugar transporter ERD6-like 6"/>
    <property type="match status" value="1"/>
</dbReference>
<dbReference type="PANTHER" id="PTHR48021:SF13">
    <property type="entry name" value="SUGAR TRANSPORTER ERD6-LIKE 7"/>
    <property type="match status" value="1"/>
</dbReference>
<evidence type="ECO:0000256" key="8">
    <source>
        <dbReference type="RuleBase" id="RU003346"/>
    </source>
</evidence>
<dbReference type="EMBL" id="JAJSOW010000101">
    <property type="protein sequence ID" value="KAI9180490.1"/>
    <property type="molecule type" value="Genomic_DNA"/>
</dbReference>
<keyword evidence="7 9" id="KW-0472">Membrane</keyword>
<dbReference type="InterPro" id="IPR005828">
    <property type="entry name" value="MFS_sugar_transport-like"/>
</dbReference>
<evidence type="ECO:0000259" key="10">
    <source>
        <dbReference type="PROSITE" id="PS50850"/>
    </source>
</evidence>
<dbReference type="GO" id="GO:0051119">
    <property type="term" value="F:sugar transmembrane transporter activity"/>
    <property type="evidence" value="ECO:0007669"/>
    <property type="project" value="InterPro"/>
</dbReference>
<reference evidence="11" key="1">
    <citation type="journal article" date="2022" name="Plant J.">
        <title>Strategies of tolerance reflected in two North American maple genomes.</title>
        <authorList>
            <person name="McEvoy S.L."/>
            <person name="Sezen U.U."/>
            <person name="Trouern-Trend A."/>
            <person name="McMahon S.M."/>
            <person name="Schaberg P.G."/>
            <person name="Yang J."/>
            <person name="Wegrzyn J.L."/>
            <person name="Swenson N.G."/>
        </authorList>
    </citation>
    <scope>NUCLEOTIDE SEQUENCE</scope>
    <source>
        <strain evidence="11">91603</strain>
    </source>
</reference>
<dbReference type="SUPFAM" id="SSF103473">
    <property type="entry name" value="MFS general substrate transporter"/>
    <property type="match status" value="1"/>
</dbReference>
<dbReference type="PROSITE" id="PS50850">
    <property type="entry name" value="MFS"/>
    <property type="match status" value="1"/>
</dbReference>
<dbReference type="NCBIfam" id="TIGR00879">
    <property type="entry name" value="SP"/>
    <property type="match status" value="1"/>
</dbReference>
<dbReference type="Pfam" id="PF00083">
    <property type="entry name" value="Sugar_tr"/>
    <property type="match status" value="1"/>
</dbReference>
<keyword evidence="12" id="KW-1185">Reference proteome</keyword>
<keyword evidence="6 9" id="KW-1133">Transmembrane helix</keyword>
<feature type="transmembrane region" description="Helical" evidence="9">
    <location>
        <begin position="347"/>
        <end position="369"/>
    </location>
</feature>
<dbReference type="InterPro" id="IPR003663">
    <property type="entry name" value="Sugar/inositol_transpt"/>
</dbReference>
<dbReference type="Gene3D" id="1.20.1250.20">
    <property type="entry name" value="MFS general substrate transporter like domains"/>
    <property type="match status" value="1"/>
</dbReference>